<protein>
    <submittedName>
        <fullName evidence="1">Uncharacterized protein</fullName>
    </submittedName>
</protein>
<dbReference type="Proteomes" id="UP001190700">
    <property type="component" value="Unassembled WGS sequence"/>
</dbReference>
<gene>
    <name evidence="1" type="ORF">CYMTET_14168</name>
</gene>
<reference evidence="1 2" key="1">
    <citation type="journal article" date="2015" name="Genome Biol. Evol.">
        <title>Comparative Genomics of a Bacterivorous Green Alga Reveals Evolutionary Causalities and Consequences of Phago-Mixotrophic Mode of Nutrition.</title>
        <authorList>
            <person name="Burns J.A."/>
            <person name="Paasch A."/>
            <person name="Narechania A."/>
            <person name="Kim E."/>
        </authorList>
    </citation>
    <scope>NUCLEOTIDE SEQUENCE [LARGE SCALE GENOMIC DNA]</scope>
    <source>
        <strain evidence="1 2">PLY_AMNH</strain>
    </source>
</reference>
<name>A0AAE0LAM9_9CHLO</name>
<dbReference type="AlphaFoldDB" id="A0AAE0LAM9"/>
<keyword evidence="2" id="KW-1185">Reference proteome</keyword>
<accession>A0AAE0LAM9</accession>
<evidence type="ECO:0000313" key="2">
    <source>
        <dbReference type="Proteomes" id="UP001190700"/>
    </source>
</evidence>
<sequence length="92" mass="10220">MKQRMRDALGIVIGHDIEDHTSVPYLHTTTLLEVAEVSQQEAPTIRDGDAEEAPTVAQMVVINQALRVRETKEEGETRRAAKRAAVVVVKLM</sequence>
<dbReference type="EMBL" id="LGRX02005836">
    <property type="protein sequence ID" value="KAK3277849.1"/>
    <property type="molecule type" value="Genomic_DNA"/>
</dbReference>
<evidence type="ECO:0000313" key="1">
    <source>
        <dbReference type="EMBL" id="KAK3277849.1"/>
    </source>
</evidence>
<comment type="caution">
    <text evidence="1">The sequence shown here is derived from an EMBL/GenBank/DDBJ whole genome shotgun (WGS) entry which is preliminary data.</text>
</comment>
<organism evidence="1 2">
    <name type="scientific">Cymbomonas tetramitiformis</name>
    <dbReference type="NCBI Taxonomy" id="36881"/>
    <lineage>
        <taxon>Eukaryota</taxon>
        <taxon>Viridiplantae</taxon>
        <taxon>Chlorophyta</taxon>
        <taxon>Pyramimonadophyceae</taxon>
        <taxon>Pyramimonadales</taxon>
        <taxon>Pyramimonadaceae</taxon>
        <taxon>Cymbomonas</taxon>
    </lineage>
</organism>
<proteinExistence type="predicted"/>